<dbReference type="Gene3D" id="1.10.1660.10">
    <property type="match status" value="1"/>
</dbReference>
<protein>
    <recommendedName>
        <fullName evidence="3">HTH merR-type domain-containing protein</fullName>
    </recommendedName>
</protein>
<dbReference type="Pfam" id="PF13411">
    <property type="entry name" value="MerR_1"/>
    <property type="match status" value="1"/>
</dbReference>
<dbReference type="AlphaFoldDB" id="A0A2A2I9W6"/>
<evidence type="ECO:0000256" key="1">
    <source>
        <dbReference type="ARBA" id="ARBA00023125"/>
    </source>
</evidence>
<keyword evidence="1" id="KW-0238">DNA-binding</keyword>
<dbReference type="SMART" id="SM00422">
    <property type="entry name" value="HTH_MERR"/>
    <property type="match status" value="1"/>
</dbReference>
<dbReference type="SUPFAM" id="SSF46955">
    <property type="entry name" value="Putative DNA-binding domain"/>
    <property type="match status" value="1"/>
</dbReference>
<dbReference type="Proteomes" id="UP000218887">
    <property type="component" value="Unassembled WGS sequence"/>
</dbReference>
<dbReference type="InterPro" id="IPR000551">
    <property type="entry name" value="MerR-type_HTH_dom"/>
</dbReference>
<comment type="caution">
    <text evidence="4">The sequence shown here is derived from an EMBL/GenBank/DDBJ whole genome shotgun (WGS) entry which is preliminary data.</text>
</comment>
<evidence type="ECO:0000313" key="4">
    <source>
        <dbReference type="EMBL" id="PAV28074.1"/>
    </source>
</evidence>
<dbReference type="GO" id="GO:0003677">
    <property type="term" value="F:DNA binding"/>
    <property type="evidence" value="ECO:0007669"/>
    <property type="project" value="UniProtKB-KW"/>
</dbReference>
<proteinExistence type="predicted"/>
<dbReference type="PROSITE" id="PS00552">
    <property type="entry name" value="HTH_MERR_1"/>
    <property type="match status" value="1"/>
</dbReference>
<dbReference type="PANTHER" id="PTHR30204">
    <property type="entry name" value="REDOX-CYCLING DRUG-SENSING TRANSCRIPTIONAL ACTIVATOR SOXR"/>
    <property type="match status" value="1"/>
</dbReference>
<evidence type="ECO:0000256" key="2">
    <source>
        <dbReference type="SAM" id="Coils"/>
    </source>
</evidence>
<accession>A0A2A2I9W6</accession>
<dbReference type="InterPro" id="IPR009061">
    <property type="entry name" value="DNA-bd_dom_put_sf"/>
</dbReference>
<dbReference type="OrthoDB" id="1894615at2"/>
<keyword evidence="2" id="KW-0175">Coiled coil</keyword>
<dbReference type="EMBL" id="NPOA01000015">
    <property type="protein sequence ID" value="PAV28074.1"/>
    <property type="molecule type" value="Genomic_DNA"/>
</dbReference>
<dbReference type="InterPro" id="IPR047057">
    <property type="entry name" value="MerR_fam"/>
</dbReference>
<sequence length="261" mass="30586">MKIIINGGGCFMYSIGKLSKLSNVTIRTLRYYDEIGLLPPTSIGEGGRRYYDNDAVLKLHNIIFLKELGFELETIHEILADQIKSAKDLLQIRLEIIQAEEKQLQKSKEKIQAIIQLMELNGDDDWQGIFNTFTDVKSDKQKIIANWNKYFTEEEQEILNQLPRIGEDHEEVEKWTALINDIRLHIHKEPSSSEAQSLAKRWMGLVDNMFKGDQKLSQKVWHLNWEKKENLGVYEYDPEITDFIRRAYEYYFTHGQVGESR</sequence>
<evidence type="ECO:0000313" key="5">
    <source>
        <dbReference type="Proteomes" id="UP000218887"/>
    </source>
</evidence>
<dbReference type="GO" id="GO:0003700">
    <property type="term" value="F:DNA-binding transcription factor activity"/>
    <property type="evidence" value="ECO:0007669"/>
    <property type="project" value="InterPro"/>
</dbReference>
<name>A0A2A2I9W6_9BACI</name>
<dbReference type="CDD" id="cd01106">
    <property type="entry name" value="HTH_TipAL-Mta"/>
    <property type="match status" value="1"/>
</dbReference>
<gene>
    <name evidence="4" type="ORF">CIL05_18370</name>
</gene>
<dbReference type="PANTHER" id="PTHR30204:SF96">
    <property type="entry name" value="CHROMOSOME-ANCHORING PROTEIN RACA"/>
    <property type="match status" value="1"/>
</dbReference>
<evidence type="ECO:0000259" key="3">
    <source>
        <dbReference type="PROSITE" id="PS50937"/>
    </source>
</evidence>
<dbReference type="PROSITE" id="PS50937">
    <property type="entry name" value="HTH_MERR_2"/>
    <property type="match status" value="1"/>
</dbReference>
<organism evidence="4 5">
    <name type="scientific">Virgibacillus profundi</name>
    <dbReference type="NCBI Taxonomy" id="2024555"/>
    <lineage>
        <taxon>Bacteria</taxon>
        <taxon>Bacillati</taxon>
        <taxon>Bacillota</taxon>
        <taxon>Bacilli</taxon>
        <taxon>Bacillales</taxon>
        <taxon>Bacillaceae</taxon>
        <taxon>Virgibacillus</taxon>
    </lineage>
</organism>
<reference evidence="4 5" key="1">
    <citation type="submission" date="2017-08" db="EMBL/GenBank/DDBJ databases">
        <title>Virgibacillus indicus sp. nov. and Virgibacillus profoundi sp. nov, two moderately halophilic bacteria isolated from marine sediment by using the Microfluidic Streak Plate.</title>
        <authorList>
            <person name="Xu B."/>
            <person name="Hu B."/>
            <person name="Wang J."/>
            <person name="Zhu Y."/>
            <person name="Huang L."/>
            <person name="Du W."/>
            <person name="Huang Y."/>
        </authorList>
    </citation>
    <scope>NUCLEOTIDE SEQUENCE [LARGE SCALE GENOMIC DNA]</scope>
    <source>
        <strain evidence="4 5">IO3-P3-H5</strain>
    </source>
</reference>
<feature type="coiled-coil region" evidence="2">
    <location>
        <begin position="80"/>
        <end position="117"/>
    </location>
</feature>
<keyword evidence="5" id="KW-1185">Reference proteome</keyword>
<dbReference type="PRINTS" id="PR00040">
    <property type="entry name" value="HTHMERR"/>
</dbReference>
<feature type="domain" description="HTH merR-type" evidence="3">
    <location>
        <begin position="12"/>
        <end position="81"/>
    </location>
</feature>